<proteinExistence type="predicted"/>
<feature type="region of interest" description="Disordered" evidence="1">
    <location>
        <begin position="119"/>
        <end position="155"/>
    </location>
</feature>
<protein>
    <submittedName>
        <fullName evidence="2">Uncharacterized protein</fullName>
    </submittedName>
</protein>
<feature type="compositionally biased region" description="Basic and acidic residues" evidence="1">
    <location>
        <begin position="127"/>
        <end position="155"/>
    </location>
</feature>
<name>A0A699V604_TANCI</name>
<reference evidence="2" key="1">
    <citation type="journal article" date="2019" name="Sci. Rep.">
        <title>Draft genome of Tanacetum cinerariifolium, the natural source of mosquito coil.</title>
        <authorList>
            <person name="Yamashiro T."/>
            <person name="Shiraishi A."/>
            <person name="Satake H."/>
            <person name="Nakayama K."/>
        </authorList>
    </citation>
    <scope>NUCLEOTIDE SEQUENCE</scope>
</reference>
<feature type="region of interest" description="Disordered" evidence="1">
    <location>
        <begin position="68"/>
        <end position="98"/>
    </location>
</feature>
<feature type="non-terminal residue" evidence="2">
    <location>
        <position position="1"/>
    </location>
</feature>
<gene>
    <name evidence="2" type="ORF">Tci_900755</name>
</gene>
<evidence type="ECO:0000313" key="2">
    <source>
        <dbReference type="EMBL" id="GFD28786.1"/>
    </source>
</evidence>
<comment type="caution">
    <text evidence="2">The sequence shown here is derived from an EMBL/GenBank/DDBJ whole genome shotgun (WGS) entry which is preliminary data.</text>
</comment>
<evidence type="ECO:0000256" key="1">
    <source>
        <dbReference type="SAM" id="MobiDB-lite"/>
    </source>
</evidence>
<sequence>YEELAKSNMSSHAQLTGRITALIAENATLKARVKGKQNSGPTQPDKPKVLTPGMFAICTKYIPPSRRENWVAPVPKPRKKQVTFREPPRPSYSTTQKTVMQTIKKPTIHVNLSTGVKLATQASKPMSKSDTRNHSTWPAKHEKVRVEDHHRDLNK</sequence>
<accession>A0A699V604</accession>
<organism evidence="2">
    <name type="scientific">Tanacetum cinerariifolium</name>
    <name type="common">Dalmatian daisy</name>
    <name type="synonym">Chrysanthemum cinerariifolium</name>
    <dbReference type="NCBI Taxonomy" id="118510"/>
    <lineage>
        <taxon>Eukaryota</taxon>
        <taxon>Viridiplantae</taxon>
        <taxon>Streptophyta</taxon>
        <taxon>Embryophyta</taxon>
        <taxon>Tracheophyta</taxon>
        <taxon>Spermatophyta</taxon>
        <taxon>Magnoliopsida</taxon>
        <taxon>eudicotyledons</taxon>
        <taxon>Gunneridae</taxon>
        <taxon>Pentapetalae</taxon>
        <taxon>asterids</taxon>
        <taxon>campanulids</taxon>
        <taxon>Asterales</taxon>
        <taxon>Asteraceae</taxon>
        <taxon>Asteroideae</taxon>
        <taxon>Anthemideae</taxon>
        <taxon>Anthemidinae</taxon>
        <taxon>Tanacetum</taxon>
    </lineage>
</organism>
<dbReference type="AlphaFoldDB" id="A0A699V604"/>
<dbReference type="EMBL" id="BKCJ011388619">
    <property type="protein sequence ID" value="GFD28786.1"/>
    <property type="molecule type" value="Genomic_DNA"/>
</dbReference>